<evidence type="ECO:0000313" key="2">
    <source>
        <dbReference type="Proteomes" id="UP001057452"/>
    </source>
</evidence>
<evidence type="ECO:0000313" key="1">
    <source>
        <dbReference type="EMBL" id="KAI4820291.1"/>
    </source>
</evidence>
<name>A0ACB9X1D5_CHAAC</name>
<dbReference type="Proteomes" id="UP001057452">
    <property type="component" value="Chromosome 9"/>
</dbReference>
<protein>
    <submittedName>
        <fullName evidence="1">Uncharacterized protein</fullName>
    </submittedName>
</protein>
<dbReference type="EMBL" id="CM043793">
    <property type="protein sequence ID" value="KAI4820291.1"/>
    <property type="molecule type" value="Genomic_DNA"/>
</dbReference>
<gene>
    <name evidence="1" type="ORF">KUCAC02_028275</name>
</gene>
<proteinExistence type="predicted"/>
<keyword evidence="2" id="KW-1185">Reference proteome</keyword>
<feature type="non-terminal residue" evidence="1">
    <location>
        <position position="1"/>
    </location>
</feature>
<sequence>RKKVPKCRTSALGETFSTVLSEMPALRCPGTLPAQVRTQEGRHHLVPVTERQGGTGALLPPFSQVVKGPVTLRQAAPLPLAVLQTAYETMDGGTFCAA</sequence>
<reference evidence="1" key="1">
    <citation type="submission" date="2022-05" db="EMBL/GenBank/DDBJ databases">
        <title>Chromosome-level genome of Chaenocephalus aceratus.</title>
        <authorList>
            <person name="Park H."/>
        </authorList>
    </citation>
    <scope>NUCLEOTIDE SEQUENCE</scope>
    <source>
        <strain evidence="1">KU_202001</strain>
    </source>
</reference>
<comment type="caution">
    <text evidence="1">The sequence shown here is derived from an EMBL/GenBank/DDBJ whole genome shotgun (WGS) entry which is preliminary data.</text>
</comment>
<feature type="non-terminal residue" evidence="1">
    <location>
        <position position="98"/>
    </location>
</feature>
<organism evidence="1 2">
    <name type="scientific">Chaenocephalus aceratus</name>
    <name type="common">Blackfin icefish</name>
    <name type="synonym">Chaenichthys aceratus</name>
    <dbReference type="NCBI Taxonomy" id="36190"/>
    <lineage>
        <taxon>Eukaryota</taxon>
        <taxon>Metazoa</taxon>
        <taxon>Chordata</taxon>
        <taxon>Craniata</taxon>
        <taxon>Vertebrata</taxon>
        <taxon>Euteleostomi</taxon>
        <taxon>Actinopterygii</taxon>
        <taxon>Neopterygii</taxon>
        <taxon>Teleostei</taxon>
        <taxon>Neoteleostei</taxon>
        <taxon>Acanthomorphata</taxon>
        <taxon>Eupercaria</taxon>
        <taxon>Perciformes</taxon>
        <taxon>Notothenioidei</taxon>
        <taxon>Channichthyidae</taxon>
        <taxon>Chaenocephalus</taxon>
    </lineage>
</organism>
<accession>A0ACB9X1D5</accession>